<feature type="transmembrane region" description="Helical" evidence="2">
    <location>
        <begin position="439"/>
        <end position="460"/>
    </location>
</feature>
<keyword evidence="2" id="KW-0812">Transmembrane</keyword>
<feature type="region of interest" description="Disordered" evidence="1">
    <location>
        <begin position="46"/>
        <end position="127"/>
    </location>
</feature>
<evidence type="ECO:0000256" key="1">
    <source>
        <dbReference type="SAM" id="MobiDB-lite"/>
    </source>
</evidence>
<evidence type="ECO:0000313" key="4">
    <source>
        <dbReference type="Proteomes" id="UP001140560"/>
    </source>
</evidence>
<evidence type="ECO:0000256" key="2">
    <source>
        <dbReference type="SAM" id="Phobius"/>
    </source>
</evidence>
<feature type="transmembrane region" description="Helical" evidence="2">
    <location>
        <begin position="400"/>
        <end position="427"/>
    </location>
</feature>
<dbReference type="EMBL" id="JAPEUY010000018">
    <property type="protein sequence ID" value="KAJ4363890.1"/>
    <property type="molecule type" value="Genomic_DNA"/>
</dbReference>
<keyword evidence="2" id="KW-1133">Transmembrane helix</keyword>
<accession>A0A9W9CID7</accession>
<dbReference type="Proteomes" id="UP001140560">
    <property type="component" value="Unassembled WGS sequence"/>
</dbReference>
<proteinExistence type="predicted"/>
<evidence type="ECO:0000313" key="3">
    <source>
        <dbReference type="EMBL" id="KAJ4363890.1"/>
    </source>
</evidence>
<sequence length="489" mass="55712">MRDPAPSPPKFIQDIGNASSWSYFNVSLALRLFSHGHETMALKIEFQQPDFSTPGDSPNVDDKRTEAEPEPREHTNEARSRAGDGHALPTVNDPARTRPSDSTSLDEIETKKSDDGGARGDANEPTLTFTDTIKHATHNAKRKLYLHHRNQRRLSKQFTPGSAFQHLPWTKHGKAKPHDDAEAQAEHGSEESLSFLQNIKIMLTTFPYWNMAFWSGWCYSIGSAMFVVDGAWAWVPQQWPDSEFEGQEEYGVPLLFFFGACLYQVGGVMAYLEAVNDGSFAGAAMKHLFEGHQEIEKEFLDAKLHTFFGHVVPHHHRDDNEDEKKYGKTNHNDDCHWDSLQKKNTNPEEVYAEAKNLVLRRGGFDQGAAKSRKEGEVREYLTWRWWPSWHNLKTYHIFELGYLACAIQLLGVTLYGVTSIVILPGIFDKLVWWQELWAYWLPQVVASCCFLIASVMFTIMAQDKWYKPRAGAVSWWIGTWAIIGSVGFL</sequence>
<keyword evidence="2" id="KW-0472">Membrane</keyword>
<comment type="caution">
    <text evidence="3">The sequence shown here is derived from an EMBL/GenBank/DDBJ whole genome shotgun (WGS) entry which is preliminary data.</text>
</comment>
<feature type="transmembrane region" description="Helical" evidence="2">
    <location>
        <begin position="254"/>
        <end position="272"/>
    </location>
</feature>
<keyword evidence="4" id="KW-1185">Reference proteome</keyword>
<dbReference type="AlphaFoldDB" id="A0A9W9CID7"/>
<gene>
    <name evidence="3" type="ORF">N0V83_009342</name>
</gene>
<name>A0A9W9CID7_9PLEO</name>
<feature type="compositionally biased region" description="Basic and acidic residues" evidence="1">
    <location>
        <begin position="176"/>
        <end position="188"/>
    </location>
</feature>
<feature type="transmembrane region" description="Helical" evidence="2">
    <location>
        <begin position="212"/>
        <end position="234"/>
    </location>
</feature>
<feature type="compositionally biased region" description="Basic and acidic residues" evidence="1">
    <location>
        <begin position="108"/>
        <end position="122"/>
    </location>
</feature>
<feature type="transmembrane region" description="Helical" evidence="2">
    <location>
        <begin position="472"/>
        <end position="488"/>
    </location>
</feature>
<feature type="compositionally biased region" description="Basic and acidic residues" evidence="1">
    <location>
        <begin position="60"/>
        <end position="84"/>
    </location>
</feature>
<dbReference type="OrthoDB" id="2603at2759"/>
<protein>
    <submittedName>
        <fullName evidence="3">Uncharacterized protein</fullName>
    </submittedName>
</protein>
<organism evidence="3 4">
    <name type="scientific">Neocucurbitaria cava</name>
    <dbReference type="NCBI Taxonomy" id="798079"/>
    <lineage>
        <taxon>Eukaryota</taxon>
        <taxon>Fungi</taxon>
        <taxon>Dikarya</taxon>
        <taxon>Ascomycota</taxon>
        <taxon>Pezizomycotina</taxon>
        <taxon>Dothideomycetes</taxon>
        <taxon>Pleosporomycetidae</taxon>
        <taxon>Pleosporales</taxon>
        <taxon>Pleosporineae</taxon>
        <taxon>Cucurbitariaceae</taxon>
        <taxon>Neocucurbitaria</taxon>
    </lineage>
</organism>
<reference evidence="3" key="1">
    <citation type="submission" date="2022-10" db="EMBL/GenBank/DDBJ databases">
        <title>Tapping the CABI collections for fungal endophytes: first genome assemblies for Collariella, Neodidymelliopsis, Ascochyta clinopodiicola, Didymella pomorum, Didymosphaeria variabile, Neocosmospora piperis and Neocucurbitaria cava.</title>
        <authorList>
            <person name="Hill R."/>
        </authorList>
    </citation>
    <scope>NUCLEOTIDE SEQUENCE</scope>
    <source>
        <strain evidence="3">IMI 356814</strain>
    </source>
</reference>
<feature type="region of interest" description="Disordered" evidence="1">
    <location>
        <begin position="163"/>
        <end position="188"/>
    </location>
</feature>